<dbReference type="GO" id="GO:0016020">
    <property type="term" value="C:membrane"/>
    <property type="evidence" value="ECO:0007669"/>
    <property type="project" value="UniProtKB-SubCell"/>
</dbReference>
<comment type="subcellular location">
    <subcellularLocation>
        <location evidence="1">Membrane</location>
        <topology evidence="1">Multi-pass membrane protein</topology>
    </subcellularLocation>
</comment>
<feature type="transmembrane region" description="Helical" evidence="5">
    <location>
        <begin position="76"/>
        <end position="97"/>
    </location>
</feature>
<name>A0AAV8D0D3_9POAL</name>
<feature type="transmembrane region" description="Helical" evidence="5">
    <location>
        <begin position="416"/>
        <end position="434"/>
    </location>
</feature>
<feature type="transmembrane region" description="Helical" evidence="5">
    <location>
        <begin position="441"/>
        <end position="462"/>
    </location>
</feature>
<dbReference type="SUPFAM" id="SSF103473">
    <property type="entry name" value="MFS general substrate transporter"/>
    <property type="match status" value="2"/>
</dbReference>
<gene>
    <name evidence="8" type="ORF">LUZ62_071665</name>
</gene>
<keyword evidence="4 5" id="KW-0472">Membrane</keyword>
<feature type="domain" description="NFD4 C-terminal" evidence="7">
    <location>
        <begin position="344"/>
        <end position="546"/>
    </location>
</feature>
<feature type="transmembrane region" description="Helical" evidence="5">
    <location>
        <begin position="210"/>
        <end position="228"/>
    </location>
</feature>
<dbReference type="AlphaFoldDB" id="A0AAV8D0D3"/>
<dbReference type="CDD" id="cd17354">
    <property type="entry name" value="MFS_Mch1p_like"/>
    <property type="match status" value="1"/>
</dbReference>
<dbReference type="InterPro" id="IPR036259">
    <property type="entry name" value="MFS_trans_sf"/>
</dbReference>
<evidence type="ECO:0000259" key="6">
    <source>
        <dbReference type="Pfam" id="PF06813"/>
    </source>
</evidence>
<feature type="transmembrane region" description="Helical" evidence="5">
    <location>
        <begin position="520"/>
        <end position="541"/>
    </location>
</feature>
<feature type="transmembrane region" description="Helical" evidence="5">
    <location>
        <begin position="383"/>
        <end position="404"/>
    </location>
</feature>
<evidence type="ECO:0000256" key="4">
    <source>
        <dbReference type="ARBA" id="ARBA00023136"/>
    </source>
</evidence>
<evidence type="ECO:0000256" key="5">
    <source>
        <dbReference type="SAM" id="Phobius"/>
    </source>
</evidence>
<evidence type="ECO:0000256" key="3">
    <source>
        <dbReference type="ARBA" id="ARBA00022989"/>
    </source>
</evidence>
<feature type="domain" description="Nodulin-like" evidence="6">
    <location>
        <begin position="11"/>
        <end position="258"/>
    </location>
</feature>
<feature type="transmembrane region" description="Helical" evidence="5">
    <location>
        <begin position="148"/>
        <end position="165"/>
    </location>
</feature>
<sequence length="564" mass="61112">MVQVKAGTRPPWVGLAAAVWVQLAAANPYTFPLYSGTLKTVLGYDQQRLTLMGVANDIGENFGIIPGILCSWVPSWIVLGVGALLCFVGYGAVWLVVTKTVIRPPFWVVWIALLLGANSSAWLITTVLVTNMKNFPHSRGTVSGLLKGYVGLCAAVLTQLYSGILDKSPTNLLILLALCLPLVCLLMMYFVRPCTPATEDDELQHGHFLFTQIACVILALYLLGTTILDEFLPKSSTSKYAMFGVTVLLLLSPLVIPVKMTIFKNVYNIRPNGLVSLGKLSPLLPPDLTQTYLANSVSLAQTYYDDDSDDEDDDVDMLLAVGEGAVSRNRRPRRGEDFEFHEALVKADFWLLFVAYFIGVGSGVTVLNNLAQIAFAANNDGTTILLCLFSLGNFFGRLAGGTISEHLVKSRTLPRPVLMTCTQIIMAITYLLLALALETSLYAATACLGICYGVQFSVMIPTTSELFGLKNFGLFYNFMALGNPLGAFLFSSLLAGYLYDKEAAKGSTGSSCVGPNCFRLTFFILAGCCALGTFLSVILSVRIKPVYQMLYGGGSSRAPRASLH</sequence>
<dbReference type="InterPro" id="IPR056555">
    <property type="entry name" value="NFD4_C"/>
</dbReference>
<dbReference type="EMBL" id="JAMFTS010000004">
    <property type="protein sequence ID" value="KAJ4761290.1"/>
    <property type="molecule type" value="Genomic_DNA"/>
</dbReference>
<feature type="transmembrane region" description="Helical" evidence="5">
    <location>
        <begin position="106"/>
        <end position="128"/>
    </location>
</feature>
<evidence type="ECO:0000256" key="1">
    <source>
        <dbReference type="ARBA" id="ARBA00004141"/>
    </source>
</evidence>
<keyword evidence="2 5" id="KW-0812">Transmembrane</keyword>
<feature type="transmembrane region" description="Helical" evidence="5">
    <location>
        <begin position="172"/>
        <end position="190"/>
    </location>
</feature>
<evidence type="ECO:0000256" key="2">
    <source>
        <dbReference type="ARBA" id="ARBA00022692"/>
    </source>
</evidence>
<protein>
    <submittedName>
        <fullName evidence="8">Major facilitator superfamily protein</fullName>
    </submittedName>
</protein>
<proteinExistence type="predicted"/>
<comment type="caution">
    <text evidence="8">The sequence shown here is derived from an EMBL/GenBank/DDBJ whole genome shotgun (WGS) entry which is preliminary data.</text>
</comment>
<dbReference type="Gene3D" id="1.20.1250.20">
    <property type="entry name" value="MFS general substrate transporter like domains"/>
    <property type="match status" value="1"/>
</dbReference>
<feature type="transmembrane region" description="Helical" evidence="5">
    <location>
        <begin position="240"/>
        <end position="258"/>
    </location>
</feature>
<keyword evidence="9" id="KW-1185">Reference proteome</keyword>
<reference evidence="8" key="1">
    <citation type="submission" date="2022-08" db="EMBL/GenBank/DDBJ databases">
        <authorList>
            <person name="Marques A."/>
        </authorList>
    </citation>
    <scope>NUCLEOTIDE SEQUENCE</scope>
    <source>
        <strain evidence="8">RhyPub2mFocal</strain>
        <tissue evidence="8">Leaves</tissue>
    </source>
</reference>
<dbReference type="Proteomes" id="UP001140206">
    <property type="component" value="Chromosome 4"/>
</dbReference>
<dbReference type="InterPro" id="IPR010658">
    <property type="entry name" value="Nodulin-like"/>
</dbReference>
<feature type="transmembrane region" description="Helical" evidence="5">
    <location>
        <begin position="474"/>
        <end position="499"/>
    </location>
</feature>
<dbReference type="Pfam" id="PF06813">
    <property type="entry name" value="Nodulin-like"/>
    <property type="match status" value="1"/>
</dbReference>
<organism evidence="8 9">
    <name type="scientific">Rhynchospora pubera</name>
    <dbReference type="NCBI Taxonomy" id="906938"/>
    <lineage>
        <taxon>Eukaryota</taxon>
        <taxon>Viridiplantae</taxon>
        <taxon>Streptophyta</taxon>
        <taxon>Embryophyta</taxon>
        <taxon>Tracheophyta</taxon>
        <taxon>Spermatophyta</taxon>
        <taxon>Magnoliopsida</taxon>
        <taxon>Liliopsida</taxon>
        <taxon>Poales</taxon>
        <taxon>Cyperaceae</taxon>
        <taxon>Cyperoideae</taxon>
        <taxon>Rhynchosporeae</taxon>
        <taxon>Rhynchospora</taxon>
    </lineage>
</organism>
<evidence type="ECO:0000259" key="7">
    <source>
        <dbReference type="Pfam" id="PF23262"/>
    </source>
</evidence>
<feature type="transmembrane region" description="Helical" evidence="5">
    <location>
        <begin position="349"/>
        <end position="371"/>
    </location>
</feature>
<keyword evidence="3 5" id="KW-1133">Transmembrane helix</keyword>
<dbReference type="PANTHER" id="PTHR21576">
    <property type="entry name" value="UNCHARACTERIZED NODULIN-LIKE PROTEIN"/>
    <property type="match status" value="1"/>
</dbReference>
<evidence type="ECO:0000313" key="9">
    <source>
        <dbReference type="Proteomes" id="UP001140206"/>
    </source>
</evidence>
<dbReference type="Pfam" id="PF23262">
    <property type="entry name" value="NFD4_C"/>
    <property type="match status" value="1"/>
</dbReference>
<dbReference type="PANTHER" id="PTHR21576:SF154">
    <property type="entry name" value="OS04G0502800 PROTEIN"/>
    <property type="match status" value="1"/>
</dbReference>
<accession>A0AAV8D0D3</accession>
<evidence type="ECO:0000313" key="8">
    <source>
        <dbReference type="EMBL" id="KAJ4761290.1"/>
    </source>
</evidence>